<dbReference type="Gene3D" id="3.90.79.10">
    <property type="entry name" value="Nucleoside Triphosphate Pyrophosphohydrolase"/>
    <property type="match status" value="1"/>
</dbReference>
<evidence type="ECO:0000256" key="1">
    <source>
        <dbReference type="ARBA" id="ARBA00001946"/>
    </source>
</evidence>
<comment type="caution">
    <text evidence="5">The sequence shown here is derived from an EMBL/GenBank/DDBJ whole genome shotgun (WGS) entry which is preliminary data.</text>
</comment>
<feature type="domain" description="Nudix hydrolase" evidence="4">
    <location>
        <begin position="1"/>
        <end position="143"/>
    </location>
</feature>
<evidence type="ECO:0000256" key="2">
    <source>
        <dbReference type="ARBA" id="ARBA00022801"/>
    </source>
</evidence>
<evidence type="ECO:0000313" key="5">
    <source>
        <dbReference type="EMBL" id="MCA9726254.1"/>
    </source>
</evidence>
<dbReference type="AlphaFoldDB" id="A0A956RNX9"/>
<evidence type="ECO:0000259" key="4">
    <source>
        <dbReference type="PROSITE" id="PS51462"/>
    </source>
</evidence>
<dbReference type="PROSITE" id="PS00893">
    <property type="entry name" value="NUDIX_BOX"/>
    <property type="match status" value="1"/>
</dbReference>
<proteinExistence type="inferred from homology"/>
<dbReference type="InterPro" id="IPR020476">
    <property type="entry name" value="Nudix_hydrolase"/>
</dbReference>
<dbReference type="SUPFAM" id="SSF55811">
    <property type="entry name" value="Nudix"/>
    <property type="match status" value="1"/>
</dbReference>
<evidence type="ECO:0000256" key="3">
    <source>
        <dbReference type="RuleBase" id="RU003476"/>
    </source>
</evidence>
<reference evidence="5" key="1">
    <citation type="submission" date="2020-04" db="EMBL/GenBank/DDBJ databases">
        <authorList>
            <person name="Zhang T."/>
        </authorList>
    </citation>
    <scope>NUCLEOTIDE SEQUENCE</scope>
    <source>
        <strain evidence="5">HKST-UBA01</strain>
    </source>
</reference>
<sequence>MKALLLAPERDRFLLQRRRKPGDPYDGFWELPGGRVHRGESIHHCLMREVAEETGLHVQEVLGQRGEQASDRLGGGVRVLSPLVTVEVTAPGPIFGQYYACQARGTARDTAEGNAHRWITPAEFRATYLDVPISELSTVDLLAMRLILDDGLLAGIVR</sequence>
<accession>A0A956RNX9</accession>
<evidence type="ECO:0000313" key="6">
    <source>
        <dbReference type="Proteomes" id="UP000697710"/>
    </source>
</evidence>
<dbReference type="PANTHER" id="PTHR43046:SF2">
    <property type="entry name" value="8-OXO-DGTP DIPHOSPHATASE-RELATED"/>
    <property type="match status" value="1"/>
</dbReference>
<comment type="cofactor">
    <cofactor evidence="1">
        <name>Mg(2+)</name>
        <dbReference type="ChEBI" id="CHEBI:18420"/>
    </cofactor>
</comment>
<dbReference type="EMBL" id="JAGQHR010000014">
    <property type="protein sequence ID" value="MCA9726254.1"/>
    <property type="molecule type" value="Genomic_DNA"/>
</dbReference>
<dbReference type="PROSITE" id="PS51462">
    <property type="entry name" value="NUDIX"/>
    <property type="match status" value="1"/>
</dbReference>
<dbReference type="GO" id="GO:0016787">
    <property type="term" value="F:hydrolase activity"/>
    <property type="evidence" value="ECO:0007669"/>
    <property type="project" value="UniProtKB-KW"/>
</dbReference>
<gene>
    <name evidence="5" type="ORF">KC729_01120</name>
</gene>
<dbReference type="Proteomes" id="UP000697710">
    <property type="component" value="Unassembled WGS sequence"/>
</dbReference>
<organism evidence="5 6">
    <name type="scientific">Eiseniibacteriota bacterium</name>
    <dbReference type="NCBI Taxonomy" id="2212470"/>
    <lineage>
        <taxon>Bacteria</taxon>
        <taxon>Candidatus Eiseniibacteriota</taxon>
    </lineage>
</organism>
<dbReference type="Pfam" id="PF00293">
    <property type="entry name" value="NUDIX"/>
    <property type="match status" value="1"/>
</dbReference>
<keyword evidence="2 3" id="KW-0378">Hydrolase</keyword>
<protein>
    <submittedName>
        <fullName evidence="5">NUDIX domain-containing protein</fullName>
    </submittedName>
</protein>
<dbReference type="InterPro" id="IPR015797">
    <property type="entry name" value="NUDIX_hydrolase-like_dom_sf"/>
</dbReference>
<comment type="similarity">
    <text evidence="3">Belongs to the Nudix hydrolase family.</text>
</comment>
<dbReference type="InterPro" id="IPR020084">
    <property type="entry name" value="NUDIX_hydrolase_CS"/>
</dbReference>
<dbReference type="PRINTS" id="PR00502">
    <property type="entry name" value="NUDIXFAMILY"/>
</dbReference>
<name>A0A956RNX9_UNCEI</name>
<dbReference type="PANTHER" id="PTHR43046">
    <property type="entry name" value="GDP-MANNOSE MANNOSYL HYDROLASE"/>
    <property type="match status" value="1"/>
</dbReference>
<reference evidence="5" key="2">
    <citation type="journal article" date="2021" name="Microbiome">
        <title>Successional dynamics and alternative stable states in a saline activated sludge microbial community over 9 years.</title>
        <authorList>
            <person name="Wang Y."/>
            <person name="Ye J."/>
            <person name="Ju F."/>
            <person name="Liu L."/>
            <person name="Boyd J.A."/>
            <person name="Deng Y."/>
            <person name="Parks D.H."/>
            <person name="Jiang X."/>
            <person name="Yin X."/>
            <person name="Woodcroft B.J."/>
            <person name="Tyson G.W."/>
            <person name="Hugenholtz P."/>
            <person name="Polz M.F."/>
            <person name="Zhang T."/>
        </authorList>
    </citation>
    <scope>NUCLEOTIDE SEQUENCE</scope>
    <source>
        <strain evidence="5">HKST-UBA01</strain>
    </source>
</reference>
<dbReference type="InterPro" id="IPR000086">
    <property type="entry name" value="NUDIX_hydrolase_dom"/>
</dbReference>